<accession>A0A2H0V7E0</accession>
<evidence type="ECO:0000313" key="1">
    <source>
        <dbReference type="EMBL" id="PIR95024.1"/>
    </source>
</evidence>
<sequence>IQQMLVRTHELGVSDFAIVRQFEEEFSHFQADDFKLLRLMHDIASKRGEQKFLLMMQNNTELRPTGGYVGNAGILTIKDGEVPQFYLSDTDYLDDEIDIMNKYSDREIVKPRRLDQREEKDYINPPEPLVRFFPEYKWRFGDANWSPSFSQTAVNSEKLYNITFSQNEEEDVVFDGVIAFNPELVIDWLKILGGVQIQLADGVEFTAESFDDTPQNLYPGDRINGQVITEKTYIVDAIAQQVRDKFTGASFGLLLDMVSTLRHNVQDNNLMFYFNDPQMQAKLTQYGWDSELKPNRYDYLYVVDSNISRLRIDHMVPRLIDYQVEDVNNTYVATLKLSYNFNLDKEKTEGLFNEKIGDYTTYTRVYVPEGSSMINYDGVEDVDTFNELGKSVLGVFITVKPNTEKTVTLTYVLPFIKNEAGYELVMQKQPGNEFAALRVSLPMPENAEQFLPAKPQINETDNIAVWQMIFDEDQTFVMNKK</sequence>
<reference evidence="2" key="1">
    <citation type="submission" date="2017-09" db="EMBL/GenBank/DDBJ databases">
        <title>Depth-based differentiation of microbial function through sediment-hosted aquifers and enrichment of novel symbionts in the deep terrestrial subsurface.</title>
        <authorList>
            <person name="Probst A.J."/>
            <person name="Ladd B."/>
            <person name="Jarett J.K."/>
            <person name="Geller-Mcgrath D.E."/>
            <person name="Sieber C.M.K."/>
            <person name="Emerson J.B."/>
            <person name="Anantharaman K."/>
            <person name="Thomas B.C."/>
            <person name="Malmstrom R."/>
            <person name="Stieglmeier M."/>
            <person name="Klingl A."/>
            <person name="Woyke T."/>
            <person name="Ryan C.M."/>
            <person name="Banfield J.F."/>
        </authorList>
    </citation>
    <scope>NUCLEOTIDE SEQUENCE [LARGE SCALE GENOMIC DNA]</scope>
</reference>
<gene>
    <name evidence="1" type="ORF">COT95_00945</name>
</gene>
<name>A0A2H0V7E0_9BACT</name>
<proteinExistence type="predicted"/>
<evidence type="ECO:0000313" key="2">
    <source>
        <dbReference type="Proteomes" id="UP000228614"/>
    </source>
</evidence>
<dbReference type="InterPro" id="IPR025101">
    <property type="entry name" value="DUF4012"/>
</dbReference>
<organism evidence="1 2">
    <name type="scientific">Candidatus Falkowbacteria bacterium CG10_big_fil_rev_8_21_14_0_10_37_6</name>
    <dbReference type="NCBI Taxonomy" id="1974563"/>
    <lineage>
        <taxon>Bacteria</taxon>
        <taxon>Candidatus Falkowiibacteriota</taxon>
    </lineage>
</organism>
<dbReference type="EMBL" id="PFAN01000055">
    <property type="protein sequence ID" value="PIR95024.1"/>
    <property type="molecule type" value="Genomic_DNA"/>
</dbReference>
<feature type="non-terminal residue" evidence="1">
    <location>
        <position position="1"/>
    </location>
</feature>
<dbReference type="AlphaFoldDB" id="A0A2H0V7E0"/>
<comment type="caution">
    <text evidence="1">The sequence shown here is derived from an EMBL/GenBank/DDBJ whole genome shotgun (WGS) entry which is preliminary data.</text>
</comment>
<protein>
    <recommendedName>
        <fullName evidence="3">DUF4012 domain-containing protein</fullName>
    </recommendedName>
</protein>
<evidence type="ECO:0008006" key="3">
    <source>
        <dbReference type="Google" id="ProtNLM"/>
    </source>
</evidence>
<dbReference type="Pfam" id="PF13196">
    <property type="entry name" value="DUF4012"/>
    <property type="match status" value="1"/>
</dbReference>
<dbReference type="Proteomes" id="UP000228614">
    <property type="component" value="Unassembled WGS sequence"/>
</dbReference>